<keyword evidence="4 8" id="KW-0547">Nucleotide-binding</keyword>
<dbReference type="AlphaFoldDB" id="A0A9D9DKK5"/>
<comment type="catalytic activity">
    <reaction evidence="8">
        <text>tRNA(Gly) + glycine + ATP = glycyl-tRNA(Gly) + AMP + diphosphate</text>
        <dbReference type="Rhea" id="RHEA:16013"/>
        <dbReference type="Rhea" id="RHEA-COMP:9664"/>
        <dbReference type="Rhea" id="RHEA-COMP:9683"/>
        <dbReference type="ChEBI" id="CHEBI:30616"/>
        <dbReference type="ChEBI" id="CHEBI:33019"/>
        <dbReference type="ChEBI" id="CHEBI:57305"/>
        <dbReference type="ChEBI" id="CHEBI:78442"/>
        <dbReference type="ChEBI" id="CHEBI:78522"/>
        <dbReference type="ChEBI" id="CHEBI:456215"/>
        <dbReference type="EC" id="6.1.1.14"/>
    </reaction>
</comment>
<accession>A0A9D9DKK5</accession>
<feature type="binding site" evidence="8">
    <location>
        <begin position="216"/>
        <end position="220"/>
    </location>
    <ligand>
        <name>substrate</name>
    </ligand>
</feature>
<feature type="binding site" evidence="8">
    <location>
        <begin position="285"/>
        <end position="286"/>
    </location>
    <ligand>
        <name>ATP</name>
        <dbReference type="ChEBI" id="CHEBI:30616"/>
    </ligand>
</feature>
<name>A0A9D9DKK5_9BACL</name>
<feature type="binding site" evidence="8">
    <location>
        <begin position="201"/>
        <end position="203"/>
    </location>
    <ligand>
        <name>ATP</name>
        <dbReference type="ChEBI" id="CHEBI:30616"/>
    </ligand>
</feature>
<gene>
    <name evidence="8" type="primary">glyQS</name>
    <name evidence="10" type="ORF">IAC58_06365</name>
</gene>
<sequence>MGKIEFEKIVTHLQTTGYIFQGSQIYGGLSNSWDYGPLGSELKQNIKNIWWKKFVHESPTNVGIDSAILMNPKVWEATGHVSTFNDPLIDCKHCHNRYRADDLINEQYKDVDTNAMTIEDMNNFIHSHPLKCPYCGKNDFTDIRQFNMMFKTHIGVTEDNKSVVYLRPETAQGVFVNFKNVQRATRRKLPLGIANMGKSFRNEITPGNFIFRVREFEQMELEFFCKPGTDLEYFNYWRNFCFNFVLSLGIKKENLRLRDHEKEELAFYSKATTDIEYNFPFGWGEVWGIADRTDYDLKRHMQYSGESLEYLDPDTHEKYIPYCIEPSLGLERMFLMVVCDSYDEETLENGDTRKVMHLPGFLAPYKAAILPLSKQLNEKAKEVFNSLIPYINVSYDETGSIGKRYRRNDEIGTPYCITIDFDTLNDNSVTIRERDSMKQIRLEISKLKDFLEEHTFYR</sequence>
<dbReference type="PANTHER" id="PTHR10745">
    <property type="entry name" value="GLYCYL-TRNA SYNTHETASE/DNA POLYMERASE SUBUNIT GAMMA-2"/>
    <property type="match status" value="1"/>
</dbReference>
<dbReference type="HAMAP" id="MF_00253_B">
    <property type="entry name" value="Gly_tRNA_synth_B"/>
    <property type="match status" value="1"/>
</dbReference>
<dbReference type="InterPro" id="IPR004154">
    <property type="entry name" value="Anticodon-bd"/>
</dbReference>
<dbReference type="GO" id="GO:0016740">
    <property type="term" value="F:transferase activity"/>
    <property type="evidence" value="ECO:0007669"/>
    <property type="project" value="UniProtKB-ARBA"/>
</dbReference>
<dbReference type="EC" id="6.1.1.14" evidence="8"/>
<evidence type="ECO:0000313" key="11">
    <source>
        <dbReference type="Proteomes" id="UP000823613"/>
    </source>
</evidence>
<dbReference type="SUPFAM" id="SSF52954">
    <property type="entry name" value="Class II aaRS ABD-related"/>
    <property type="match status" value="1"/>
</dbReference>
<evidence type="ECO:0000313" key="10">
    <source>
        <dbReference type="EMBL" id="MBO8428146.1"/>
    </source>
</evidence>
<evidence type="ECO:0000256" key="5">
    <source>
        <dbReference type="ARBA" id="ARBA00022840"/>
    </source>
</evidence>
<feature type="domain" description="Aminoacyl-transfer RNA synthetases class-II family profile" evidence="9">
    <location>
        <begin position="140"/>
        <end position="371"/>
    </location>
</feature>
<dbReference type="NCBIfam" id="NF003211">
    <property type="entry name" value="PRK04173.1"/>
    <property type="match status" value="1"/>
</dbReference>
<evidence type="ECO:0000256" key="8">
    <source>
        <dbReference type="HAMAP-Rule" id="MF_00253"/>
    </source>
</evidence>
<dbReference type="Pfam" id="PF00587">
    <property type="entry name" value="tRNA-synt_2b"/>
    <property type="match status" value="1"/>
</dbReference>
<dbReference type="GO" id="GO:0140096">
    <property type="term" value="F:catalytic activity, acting on a protein"/>
    <property type="evidence" value="ECO:0007669"/>
    <property type="project" value="UniProtKB-ARBA"/>
</dbReference>
<feature type="binding site" evidence="8">
    <location>
        <position position="169"/>
    </location>
    <ligand>
        <name>substrate</name>
    </ligand>
</feature>
<proteinExistence type="inferred from homology"/>
<keyword evidence="2 8" id="KW-0963">Cytoplasm</keyword>
<organism evidence="10 11">
    <name type="scientific">Candidatus Onthovivens merdipullorum</name>
    <dbReference type="NCBI Taxonomy" id="2840889"/>
    <lineage>
        <taxon>Bacteria</taxon>
        <taxon>Bacillati</taxon>
        <taxon>Bacillota</taxon>
        <taxon>Bacilli</taxon>
        <taxon>Bacillales</taxon>
        <taxon>Candidatus Onthovivens</taxon>
    </lineage>
</organism>
<dbReference type="Pfam" id="PF03129">
    <property type="entry name" value="HGTP_anticodon"/>
    <property type="match status" value="1"/>
</dbReference>
<dbReference type="GO" id="GO:0004081">
    <property type="term" value="F:bis(5'-nucleosyl)-tetraphosphatase (asymmetrical) activity"/>
    <property type="evidence" value="ECO:0007669"/>
    <property type="project" value="UniProtKB-ARBA"/>
</dbReference>
<feature type="binding site" evidence="8">
    <location>
        <position position="99"/>
    </location>
    <ligand>
        <name>substrate</name>
    </ligand>
</feature>
<comment type="subcellular location">
    <subcellularLocation>
        <location evidence="8">Cytoplasm</location>
    </subcellularLocation>
</comment>
<dbReference type="GO" id="GO:1990742">
    <property type="term" value="C:microvesicle"/>
    <property type="evidence" value="ECO:0007669"/>
    <property type="project" value="UniProtKB-ARBA"/>
</dbReference>
<dbReference type="EMBL" id="JADIMY010000121">
    <property type="protein sequence ID" value="MBO8428146.1"/>
    <property type="molecule type" value="Genomic_DNA"/>
</dbReference>
<dbReference type="SUPFAM" id="SSF55681">
    <property type="entry name" value="Class II aaRS and biotin synthetases"/>
    <property type="match status" value="1"/>
</dbReference>
<evidence type="ECO:0000256" key="2">
    <source>
        <dbReference type="ARBA" id="ARBA00022490"/>
    </source>
</evidence>
<keyword evidence="5 8" id="KW-0067">ATP-binding</keyword>
<dbReference type="CDD" id="cd00774">
    <property type="entry name" value="GlyRS-like_core"/>
    <property type="match status" value="1"/>
</dbReference>
<dbReference type="CDD" id="cd00858">
    <property type="entry name" value="GlyRS_anticodon"/>
    <property type="match status" value="1"/>
</dbReference>
<comment type="similarity">
    <text evidence="1 8">Belongs to the class-II aminoacyl-tRNA synthetase family.</text>
</comment>
<dbReference type="PROSITE" id="PS50862">
    <property type="entry name" value="AA_TRNA_LIGASE_II"/>
    <property type="match status" value="1"/>
</dbReference>
<evidence type="ECO:0000256" key="7">
    <source>
        <dbReference type="ARBA" id="ARBA00023146"/>
    </source>
</evidence>
<dbReference type="GO" id="GO:0015966">
    <property type="term" value="P:diadenosine tetraphosphate biosynthetic process"/>
    <property type="evidence" value="ECO:0007669"/>
    <property type="project" value="UniProtKB-ARBA"/>
</dbReference>
<comment type="caution">
    <text evidence="10">The sequence shown here is derived from an EMBL/GenBank/DDBJ whole genome shotgun (WGS) entry which is preliminary data.</text>
</comment>
<dbReference type="GO" id="GO:0005829">
    <property type="term" value="C:cytosol"/>
    <property type="evidence" value="ECO:0007669"/>
    <property type="project" value="UniProtKB-ARBA"/>
</dbReference>
<feature type="binding site" evidence="8">
    <location>
        <begin position="211"/>
        <end position="216"/>
    </location>
    <ligand>
        <name>ATP</name>
        <dbReference type="ChEBI" id="CHEBI:30616"/>
    </ligand>
</feature>
<keyword evidence="7 8" id="KW-0030">Aminoacyl-tRNA synthetase</keyword>
<dbReference type="FunFam" id="3.40.50.800:FF:000002">
    <property type="entry name" value="Glycine--tRNA ligase"/>
    <property type="match status" value="1"/>
</dbReference>
<dbReference type="PRINTS" id="PR01043">
    <property type="entry name" value="TRNASYNTHGLY"/>
</dbReference>
<dbReference type="GO" id="GO:0006426">
    <property type="term" value="P:glycyl-tRNA aminoacylation"/>
    <property type="evidence" value="ECO:0007669"/>
    <property type="project" value="UniProtKB-UniRule"/>
</dbReference>
<dbReference type="InterPro" id="IPR006195">
    <property type="entry name" value="aa-tRNA-synth_II"/>
</dbReference>
<comment type="function">
    <text evidence="8">Catalyzes the attachment of glycine to tRNA(Gly).</text>
</comment>
<dbReference type="Gene3D" id="3.30.930.10">
    <property type="entry name" value="Bira Bifunctional Protein, Domain 2"/>
    <property type="match status" value="1"/>
</dbReference>
<dbReference type="Proteomes" id="UP000823613">
    <property type="component" value="Unassembled WGS sequence"/>
</dbReference>
<feature type="binding site" evidence="8">
    <location>
        <begin position="325"/>
        <end position="329"/>
    </location>
    <ligand>
        <name>substrate</name>
    </ligand>
</feature>
<dbReference type="InterPro" id="IPR002314">
    <property type="entry name" value="aa-tRNA-synt_IIb"/>
</dbReference>
<dbReference type="NCBIfam" id="TIGR00389">
    <property type="entry name" value="glyS_dimeric"/>
    <property type="match status" value="1"/>
</dbReference>
<feature type="binding site" evidence="8">
    <location>
        <begin position="329"/>
        <end position="332"/>
    </location>
    <ligand>
        <name>ATP</name>
        <dbReference type="ChEBI" id="CHEBI:30616"/>
    </ligand>
</feature>
<dbReference type="GO" id="GO:0005524">
    <property type="term" value="F:ATP binding"/>
    <property type="evidence" value="ECO:0007669"/>
    <property type="project" value="UniProtKB-UniRule"/>
</dbReference>
<dbReference type="InterPro" id="IPR033731">
    <property type="entry name" value="GlyRS-like_core"/>
</dbReference>
<protein>
    <recommendedName>
        <fullName evidence="8">Glycine--tRNA ligase</fullName>
        <ecNumber evidence="8">6.1.1.14</ecNumber>
    </recommendedName>
    <alternativeName>
        <fullName evidence="8">Glycyl-tRNA synthetase</fullName>
        <shortName evidence="8">GlyRS</shortName>
    </alternativeName>
</protein>
<evidence type="ECO:0000256" key="3">
    <source>
        <dbReference type="ARBA" id="ARBA00022598"/>
    </source>
</evidence>
<dbReference type="InterPro" id="IPR045864">
    <property type="entry name" value="aa-tRNA-synth_II/BPL/LPL"/>
</dbReference>
<dbReference type="InterPro" id="IPR022961">
    <property type="entry name" value="Gly_tRNA_ligase_bac"/>
</dbReference>
<dbReference type="InterPro" id="IPR027031">
    <property type="entry name" value="Gly-tRNA_synthase/POLG2"/>
</dbReference>
<keyword evidence="3 8" id="KW-0436">Ligase</keyword>
<dbReference type="GO" id="GO:0004820">
    <property type="term" value="F:glycine-tRNA ligase activity"/>
    <property type="evidence" value="ECO:0007669"/>
    <property type="project" value="UniProtKB-UniRule"/>
</dbReference>
<comment type="subunit">
    <text evidence="8">Homodimer.</text>
</comment>
<evidence type="ECO:0000256" key="4">
    <source>
        <dbReference type="ARBA" id="ARBA00022741"/>
    </source>
</evidence>
<dbReference type="GO" id="GO:0070062">
    <property type="term" value="C:extracellular exosome"/>
    <property type="evidence" value="ECO:0007669"/>
    <property type="project" value="UniProtKB-ARBA"/>
</dbReference>
<evidence type="ECO:0000259" key="9">
    <source>
        <dbReference type="PROSITE" id="PS50862"/>
    </source>
</evidence>
<dbReference type="PANTHER" id="PTHR10745:SF8">
    <property type="entry name" value="DNA POLYMERASE SUBUNIT GAMMA-2, MITOCHONDRIAL"/>
    <property type="match status" value="1"/>
</dbReference>
<reference evidence="10" key="2">
    <citation type="journal article" date="2021" name="PeerJ">
        <title>Extensive microbial diversity within the chicken gut microbiome revealed by metagenomics and culture.</title>
        <authorList>
            <person name="Gilroy R."/>
            <person name="Ravi A."/>
            <person name="Getino M."/>
            <person name="Pursley I."/>
            <person name="Horton D.L."/>
            <person name="Alikhan N.F."/>
            <person name="Baker D."/>
            <person name="Gharbi K."/>
            <person name="Hall N."/>
            <person name="Watson M."/>
            <person name="Adriaenssens E.M."/>
            <person name="Foster-Nyarko E."/>
            <person name="Jarju S."/>
            <person name="Secka A."/>
            <person name="Antonio M."/>
            <person name="Oren A."/>
            <person name="Chaudhuri R.R."/>
            <person name="La Ragione R."/>
            <person name="Hildebrand F."/>
            <person name="Pallen M.J."/>
        </authorList>
    </citation>
    <scope>NUCLEOTIDE SEQUENCE</scope>
    <source>
        <strain evidence="10">11159</strain>
    </source>
</reference>
<dbReference type="InterPro" id="IPR002315">
    <property type="entry name" value="tRNA-synt_gly"/>
</dbReference>
<dbReference type="Gene3D" id="3.40.50.800">
    <property type="entry name" value="Anticodon-binding domain"/>
    <property type="match status" value="1"/>
</dbReference>
<evidence type="ECO:0000256" key="1">
    <source>
        <dbReference type="ARBA" id="ARBA00008226"/>
    </source>
</evidence>
<keyword evidence="6 8" id="KW-0648">Protein biosynthesis</keyword>
<dbReference type="InterPro" id="IPR036621">
    <property type="entry name" value="Anticodon-bd_dom_sf"/>
</dbReference>
<reference evidence="10" key="1">
    <citation type="submission" date="2020-10" db="EMBL/GenBank/DDBJ databases">
        <authorList>
            <person name="Gilroy R."/>
        </authorList>
    </citation>
    <scope>NUCLEOTIDE SEQUENCE</scope>
    <source>
        <strain evidence="10">11159</strain>
    </source>
</reference>
<evidence type="ECO:0000256" key="6">
    <source>
        <dbReference type="ARBA" id="ARBA00022917"/>
    </source>
</evidence>